<dbReference type="RefSeq" id="WP_191139243.1">
    <property type="nucleotide sequence ID" value="NZ_JACXAG020000002.1"/>
</dbReference>
<evidence type="ECO:0000313" key="1">
    <source>
        <dbReference type="EMBL" id="MBD1370848.1"/>
    </source>
</evidence>
<organism evidence="1 2">
    <name type="scientific">Polycladospora coralii</name>
    <dbReference type="NCBI Taxonomy" id="2771432"/>
    <lineage>
        <taxon>Bacteria</taxon>
        <taxon>Bacillati</taxon>
        <taxon>Bacillota</taxon>
        <taxon>Bacilli</taxon>
        <taxon>Bacillales</taxon>
        <taxon>Thermoactinomycetaceae</taxon>
        <taxon>Polycladospora</taxon>
    </lineage>
</organism>
<dbReference type="EMBL" id="JACXAH010000002">
    <property type="protein sequence ID" value="MBD1370848.1"/>
    <property type="molecule type" value="Genomic_DNA"/>
</dbReference>
<comment type="caution">
    <text evidence="1">The sequence shown here is derived from an EMBL/GenBank/DDBJ whole genome shotgun (WGS) entry which is preliminary data.</text>
</comment>
<protein>
    <submittedName>
        <fullName evidence="1">Uncharacterized protein</fullName>
    </submittedName>
</protein>
<gene>
    <name evidence="1" type="ORF">IC620_00540</name>
</gene>
<sequence>MIHEIYHPHFSDDLIFLLHELGKKKGHECLLQIDRTIEHIIRFPHKAAKLIYPPLTDYRKKKFFPIARPGKRQRPNMRLIYKYNPDNQTIYFLAVGIRLTEKPRNTKDIYQRIRNRNDQLYKKE</sequence>
<dbReference type="AlphaFoldDB" id="A0A926NCE5"/>
<reference evidence="1" key="1">
    <citation type="submission" date="2020-09" db="EMBL/GenBank/DDBJ databases">
        <title>A novel bacterium of genus Hazenella, isolated from South China Sea.</title>
        <authorList>
            <person name="Huang H."/>
            <person name="Mo K."/>
            <person name="Hu Y."/>
        </authorList>
    </citation>
    <scope>NUCLEOTIDE SEQUENCE</scope>
    <source>
        <strain evidence="1">IB182357</strain>
    </source>
</reference>
<proteinExistence type="predicted"/>
<dbReference type="Proteomes" id="UP000661691">
    <property type="component" value="Unassembled WGS sequence"/>
</dbReference>
<keyword evidence="2" id="KW-1185">Reference proteome</keyword>
<name>A0A926NCE5_9BACL</name>
<evidence type="ECO:0000313" key="2">
    <source>
        <dbReference type="Proteomes" id="UP000661691"/>
    </source>
</evidence>
<accession>A0A926NCE5</accession>